<organism evidence="1 2">
    <name type="scientific">Drosophila kikkawai</name>
    <name type="common">Fruit fly</name>
    <dbReference type="NCBI Taxonomy" id="30033"/>
    <lineage>
        <taxon>Eukaryota</taxon>
        <taxon>Metazoa</taxon>
        <taxon>Ecdysozoa</taxon>
        <taxon>Arthropoda</taxon>
        <taxon>Hexapoda</taxon>
        <taxon>Insecta</taxon>
        <taxon>Pterygota</taxon>
        <taxon>Neoptera</taxon>
        <taxon>Endopterygota</taxon>
        <taxon>Diptera</taxon>
        <taxon>Brachycera</taxon>
        <taxon>Muscomorpha</taxon>
        <taxon>Ephydroidea</taxon>
        <taxon>Drosophilidae</taxon>
        <taxon>Drosophila</taxon>
        <taxon>Sophophora</taxon>
    </lineage>
</organism>
<sequence>MTKATTRSHLLAGNLLVVMLLLTATGIAARRLAHRRLIIHVPVKTKTHHHTHTVYKVVHAHGGGGGGHGGIKQTVYKVMGFASNGAERNGNGMSKGLGGGGGGGGASGGGGNGGSVGYGSYDLGGMGRGKGHGEITYEDMHDCESGKVAPATRDMIFNHYSRHGETGGSVEDYAEEMDDFIDLRDAYL</sequence>
<name>A0ABM4GHA5_DROKI</name>
<proteinExistence type="predicted"/>
<accession>A0ABM4GHA5</accession>
<reference evidence="2" key="1">
    <citation type="submission" date="2025-08" db="UniProtKB">
        <authorList>
            <consortium name="RefSeq"/>
        </authorList>
    </citation>
    <scope>IDENTIFICATION</scope>
    <source>
        <strain evidence="2">14028-0561.14</strain>
        <tissue evidence="2">Whole fly</tissue>
    </source>
</reference>
<protein>
    <submittedName>
        <fullName evidence="2">Uncharacterized protein</fullName>
    </submittedName>
</protein>
<keyword evidence="1" id="KW-1185">Reference proteome</keyword>
<evidence type="ECO:0000313" key="1">
    <source>
        <dbReference type="Proteomes" id="UP001652661"/>
    </source>
</evidence>
<dbReference type="Proteomes" id="UP001652661">
    <property type="component" value="Chromosome 3L"/>
</dbReference>
<evidence type="ECO:0000313" key="2">
    <source>
        <dbReference type="RefSeq" id="XP_070142097.1"/>
    </source>
</evidence>
<dbReference type="RefSeq" id="XP_070142097.1">
    <property type="nucleotide sequence ID" value="XM_070285996.1"/>
</dbReference>
<dbReference type="GeneID" id="108079694"/>
<gene>
    <name evidence="2" type="primary">LOC108079694</name>
</gene>